<dbReference type="InParanoid" id="C5LVD6"/>
<name>C5LVD6_PERM5</name>
<dbReference type="Proteomes" id="UP000007800">
    <property type="component" value="Unassembled WGS sequence"/>
</dbReference>
<evidence type="ECO:0000256" key="1">
    <source>
        <dbReference type="SAM" id="MobiDB-lite"/>
    </source>
</evidence>
<dbReference type="GeneID" id="9045328"/>
<dbReference type="RefSeq" id="XP_002766590.1">
    <property type="nucleotide sequence ID" value="XM_002766544.1"/>
</dbReference>
<evidence type="ECO:0000313" key="3">
    <source>
        <dbReference type="Proteomes" id="UP000007800"/>
    </source>
</evidence>
<feature type="compositionally biased region" description="Low complexity" evidence="1">
    <location>
        <begin position="242"/>
        <end position="254"/>
    </location>
</feature>
<reference evidence="2 3" key="1">
    <citation type="submission" date="2008-07" db="EMBL/GenBank/DDBJ databases">
        <authorList>
            <person name="El-Sayed N."/>
            <person name="Caler E."/>
            <person name="Inman J."/>
            <person name="Amedeo P."/>
            <person name="Hass B."/>
            <person name="Wortman J."/>
        </authorList>
    </citation>
    <scope>NUCLEOTIDE SEQUENCE [LARGE SCALE GENOMIC DNA]</scope>
    <source>
        <strain evidence="3">ATCC 50983 / TXsc</strain>
    </source>
</reference>
<feature type="region of interest" description="Disordered" evidence="1">
    <location>
        <begin position="220"/>
        <end position="287"/>
    </location>
</feature>
<accession>C5LVD6</accession>
<proteinExistence type="predicted"/>
<dbReference type="AlphaFoldDB" id="C5LVD6"/>
<gene>
    <name evidence="2" type="ORF">Pmar_PMAR020207</name>
</gene>
<dbReference type="EMBL" id="GG685830">
    <property type="protein sequence ID" value="EEQ99307.1"/>
    <property type="molecule type" value="Genomic_DNA"/>
</dbReference>
<protein>
    <submittedName>
        <fullName evidence="2">Uncharacterized protein</fullName>
    </submittedName>
</protein>
<keyword evidence="3" id="KW-1185">Reference proteome</keyword>
<sequence>MSDEARRVLEQGYAQTKAATASPDYGALNLVRTANAKLGYISPDLLPDVRVLNNMIKSPAAYVEFKNFDESHAGTATKQRIRPTVTGSVVVVLEEVKEGKDKENPTPRFSMGKWMMQFARYSTALMVVDPECAQNSTVFSRYQLEIGYLADESSCRDALEADAKHRRSISKRVMSGIPLWSCFTEGQFRSFFDRCLSEAAGRKAYRDAATPSWSYKGKGYGKGSGKGAGKAMSKSGKGRKGGSMTSWSSSDNSSWHQTWGPKDQNIKRGSESYPQASAAKKTKAEGH</sequence>
<dbReference type="OrthoDB" id="469410at2759"/>
<organism evidence="3">
    <name type="scientific">Perkinsus marinus (strain ATCC 50983 / TXsc)</name>
    <dbReference type="NCBI Taxonomy" id="423536"/>
    <lineage>
        <taxon>Eukaryota</taxon>
        <taxon>Sar</taxon>
        <taxon>Alveolata</taxon>
        <taxon>Perkinsozoa</taxon>
        <taxon>Perkinsea</taxon>
        <taxon>Perkinsida</taxon>
        <taxon>Perkinsidae</taxon>
        <taxon>Perkinsus</taxon>
    </lineage>
</organism>
<evidence type="ECO:0000313" key="2">
    <source>
        <dbReference type="EMBL" id="EEQ99307.1"/>
    </source>
</evidence>